<comment type="caution">
    <text evidence="2">The sequence shown here is derived from an EMBL/GenBank/DDBJ whole genome shotgun (WGS) entry which is preliminary data.</text>
</comment>
<dbReference type="EMBL" id="CAPB01000039">
    <property type="protein sequence ID" value="CCO95294.1"/>
    <property type="molecule type" value="Genomic_DNA"/>
</dbReference>
<keyword evidence="1" id="KW-0472">Membrane</keyword>
<dbReference type="AlphaFoldDB" id="A0A831EUW7"/>
<feature type="transmembrane region" description="Helical" evidence="1">
    <location>
        <begin position="24"/>
        <end position="41"/>
    </location>
</feature>
<protein>
    <submittedName>
        <fullName evidence="2">Uncharacterized protein</fullName>
    </submittedName>
</protein>
<gene>
    <name evidence="2" type="ORF">BN437_3393</name>
</gene>
<evidence type="ECO:0000313" key="3">
    <source>
        <dbReference type="Proteomes" id="UP000013111"/>
    </source>
</evidence>
<reference evidence="2 3" key="1">
    <citation type="submission" date="2012-11" db="EMBL/GenBank/DDBJ databases">
        <authorList>
            <person name="Linke B."/>
        </authorList>
    </citation>
    <scope>NUCLEOTIDE SEQUENCE [LARGE SCALE GENOMIC DNA]</scope>
    <source>
        <strain evidence="3">CFBP 1232</strain>
    </source>
</reference>
<evidence type="ECO:0000256" key="1">
    <source>
        <dbReference type="SAM" id="Phobius"/>
    </source>
</evidence>
<keyword evidence="1" id="KW-0812">Transmembrane</keyword>
<sequence>MWIITCGLNPQNDGNPVARRAREINFSPVIGVFALGSFFVLREVTVNARRMNHE</sequence>
<reference evidence="2 3" key="2">
    <citation type="submission" date="2013-04" db="EMBL/GenBank/DDBJ databases">
        <title>Comparative genomics of 12 strains of Erwinia amylovora identifies a pan-genome with a large conserved core and provides insights into host specificity.</title>
        <authorList>
            <person name="Mann R.A."/>
            <person name="Smits T.H.M."/>
            <person name="Buehlmann A."/>
            <person name="Blom J."/>
            <person name="Goesmann A."/>
            <person name="Frey J.E."/>
            <person name="Plummer K.M."/>
            <person name="Beer S.V."/>
            <person name="Luck J."/>
            <person name="Duffy B."/>
            <person name="Rodoni B."/>
        </authorList>
    </citation>
    <scope>NUCLEOTIDE SEQUENCE [LARGE SCALE GENOMIC DNA]</scope>
    <source>
        <strain evidence="3">CFBP 1232</strain>
    </source>
</reference>
<name>A0A831EUW7_ERWAM</name>
<dbReference type="Proteomes" id="UP000013111">
    <property type="component" value="Unassembled WGS sequence"/>
</dbReference>
<keyword evidence="1" id="KW-1133">Transmembrane helix</keyword>
<organism evidence="2 3">
    <name type="scientific">Erwinia amylovora NBRC 12687 = CFBP 1232</name>
    <dbReference type="NCBI Taxonomy" id="1219359"/>
    <lineage>
        <taxon>Bacteria</taxon>
        <taxon>Pseudomonadati</taxon>
        <taxon>Pseudomonadota</taxon>
        <taxon>Gammaproteobacteria</taxon>
        <taxon>Enterobacterales</taxon>
        <taxon>Erwiniaceae</taxon>
        <taxon>Erwinia</taxon>
    </lineage>
</organism>
<proteinExistence type="predicted"/>
<evidence type="ECO:0000313" key="2">
    <source>
        <dbReference type="EMBL" id="CCO95294.1"/>
    </source>
</evidence>
<accession>A0A831EUW7</accession>